<sequence>MAAGQMSLTSFDPRNLEIKTKSVEQTLLPLVPQISTLVNFKENIIAGSRTKSECALRAALKIGSTVKAAVERFVVVGETIADENPDIQPEMYDACQEARSAVLTYYNWEIRISLHLVGICVSDGILPFDPTCYCVQPESGQLLEGPIDIGIQLTANVCIKQLTEMLDMVKMMALIGTGVQDRLVSALDS</sequence>
<keyword evidence="5" id="KW-1185">Reference proteome</keyword>
<dbReference type="GO" id="GO:0007155">
    <property type="term" value="P:cell adhesion"/>
    <property type="evidence" value="ECO:0007669"/>
    <property type="project" value="InterPro"/>
</dbReference>
<dbReference type="GO" id="GO:0071944">
    <property type="term" value="C:cell periphery"/>
    <property type="evidence" value="ECO:0007669"/>
    <property type="project" value="UniProtKB-ARBA"/>
</dbReference>
<dbReference type="SUPFAM" id="SSF47220">
    <property type="entry name" value="alpha-catenin/vinculin-like"/>
    <property type="match status" value="1"/>
</dbReference>
<dbReference type="Proteomes" id="UP001201812">
    <property type="component" value="Unassembled WGS sequence"/>
</dbReference>
<dbReference type="InterPro" id="IPR030045">
    <property type="entry name" value="CTNNAL1"/>
</dbReference>
<evidence type="ECO:0000256" key="1">
    <source>
        <dbReference type="ARBA" id="ARBA00004496"/>
    </source>
</evidence>
<keyword evidence="3" id="KW-0963">Cytoplasm</keyword>
<dbReference type="PANTHER" id="PTHR46342:SF1">
    <property type="entry name" value="ALPHA-CATULIN"/>
    <property type="match status" value="1"/>
</dbReference>
<dbReference type="EMBL" id="JAKKPZ010000381">
    <property type="protein sequence ID" value="KAI1695697.1"/>
    <property type="molecule type" value="Genomic_DNA"/>
</dbReference>
<accession>A0AAD4QXE3</accession>
<name>A0AAD4QXE3_9BILA</name>
<evidence type="ECO:0000313" key="4">
    <source>
        <dbReference type="EMBL" id="KAI1695697.1"/>
    </source>
</evidence>
<organism evidence="4 5">
    <name type="scientific">Ditylenchus destructor</name>
    <dbReference type="NCBI Taxonomy" id="166010"/>
    <lineage>
        <taxon>Eukaryota</taxon>
        <taxon>Metazoa</taxon>
        <taxon>Ecdysozoa</taxon>
        <taxon>Nematoda</taxon>
        <taxon>Chromadorea</taxon>
        <taxon>Rhabditida</taxon>
        <taxon>Tylenchina</taxon>
        <taxon>Tylenchomorpha</taxon>
        <taxon>Sphaerularioidea</taxon>
        <taxon>Anguinidae</taxon>
        <taxon>Anguininae</taxon>
        <taxon>Ditylenchus</taxon>
    </lineage>
</organism>
<comment type="subcellular location">
    <subcellularLocation>
        <location evidence="1">Cytoplasm</location>
    </subcellularLocation>
</comment>
<dbReference type="Gene3D" id="1.20.120.230">
    <property type="entry name" value="Alpha-catenin/vinculin-like"/>
    <property type="match status" value="1"/>
</dbReference>
<dbReference type="PANTHER" id="PTHR46342">
    <property type="entry name" value="ALPHA-CATULIN"/>
    <property type="match status" value="1"/>
</dbReference>
<dbReference type="AlphaFoldDB" id="A0AAD4QXE3"/>
<dbReference type="Pfam" id="PF01044">
    <property type="entry name" value="Vinculin"/>
    <property type="match status" value="1"/>
</dbReference>
<reference evidence="4" key="1">
    <citation type="submission" date="2022-01" db="EMBL/GenBank/DDBJ databases">
        <title>Genome Sequence Resource for Two Populations of Ditylenchus destructor, the Migratory Endoparasitic Phytonematode.</title>
        <authorList>
            <person name="Zhang H."/>
            <person name="Lin R."/>
            <person name="Xie B."/>
        </authorList>
    </citation>
    <scope>NUCLEOTIDE SEQUENCE</scope>
    <source>
        <strain evidence="4">BazhouSP</strain>
    </source>
</reference>
<comment type="similarity">
    <text evidence="2">Belongs to the vinculin/alpha-catenin family.</text>
</comment>
<evidence type="ECO:0000256" key="2">
    <source>
        <dbReference type="ARBA" id="ARBA00008376"/>
    </source>
</evidence>
<dbReference type="InterPro" id="IPR036723">
    <property type="entry name" value="Alpha-catenin/vinculin-like_sf"/>
</dbReference>
<evidence type="ECO:0000256" key="3">
    <source>
        <dbReference type="ARBA" id="ARBA00022490"/>
    </source>
</evidence>
<dbReference type="InterPro" id="IPR006077">
    <property type="entry name" value="Vinculin/catenin"/>
</dbReference>
<dbReference type="GO" id="GO:0007266">
    <property type="term" value="P:Rho protein signal transduction"/>
    <property type="evidence" value="ECO:0007669"/>
    <property type="project" value="InterPro"/>
</dbReference>
<comment type="caution">
    <text evidence="4">The sequence shown here is derived from an EMBL/GenBank/DDBJ whole genome shotgun (WGS) entry which is preliminary data.</text>
</comment>
<dbReference type="GO" id="GO:0005737">
    <property type="term" value="C:cytoplasm"/>
    <property type="evidence" value="ECO:0007669"/>
    <property type="project" value="UniProtKB-SubCell"/>
</dbReference>
<evidence type="ECO:0000313" key="5">
    <source>
        <dbReference type="Proteomes" id="UP001201812"/>
    </source>
</evidence>
<gene>
    <name evidence="4" type="ORF">DdX_19447</name>
</gene>
<dbReference type="GO" id="GO:0051015">
    <property type="term" value="F:actin filament binding"/>
    <property type="evidence" value="ECO:0007669"/>
    <property type="project" value="InterPro"/>
</dbReference>
<proteinExistence type="inferred from homology"/>
<protein>
    <submittedName>
        <fullName evidence="4">Vinculin family domain-containing protein</fullName>
    </submittedName>
</protein>